<gene>
    <name evidence="1" type="ORF">LCPAC304_00150</name>
</gene>
<evidence type="ECO:0000313" key="1">
    <source>
        <dbReference type="EMBL" id="QBK91689.1"/>
    </source>
</evidence>
<name>A0A481Z9A6_9VIRU</name>
<organism evidence="1">
    <name type="scientific">Pithovirus LCPAC304</name>
    <dbReference type="NCBI Taxonomy" id="2506594"/>
    <lineage>
        <taxon>Viruses</taxon>
        <taxon>Pithoviruses</taxon>
    </lineage>
</organism>
<accession>A0A481Z9A6</accession>
<dbReference type="EMBL" id="MK500565">
    <property type="protein sequence ID" value="QBK91689.1"/>
    <property type="molecule type" value="Genomic_DNA"/>
</dbReference>
<sequence length="114" mass="12765">MNAEEALHLLKGADQSTVDVIKEIMNDDEVLEGLSSIISNVCPDVTATILKEGLQTFDIDAFFQRIRDDELTEEEESGLSEMFSGTLKHLETAHTLIDRIGQIAEHVEHVDRIE</sequence>
<proteinExistence type="predicted"/>
<protein>
    <submittedName>
        <fullName evidence="1">Uncharacterized protein</fullName>
    </submittedName>
</protein>
<reference evidence="1" key="1">
    <citation type="journal article" date="2019" name="MBio">
        <title>Virus Genomes from Deep Sea Sediments Expand the Ocean Megavirome and Support Independent Origins of Viral Gigantism.</title>
        <authorList>
            <person name="Backstrom D."/>
            <person name="Yutin N."/>
            <person name="Jorgensen S.L."/>
            <person name="Dharamshi J."/>
            <person name="Homa F."/>
            <person name="Zaremba-Niedwiedzka K."/>
            <person name="Spang A."/>
            <person name="Wolf Y.I."/>
            <person name="Koonin E.V."/>
            <person name="Ettema T.J."/>
        </authorList>
    </citation>
    <scope>NUCLEOTIDE SEQUENCE</scope>
</reference>